<dbReference type="Gene3D" id="1.10.3970.10">
    <property type="entry name" value="BSD domain"/>
    <property type="match status" value="1"/>
</dbReference>
<dbReference type="AlphaFoldDB" id="A0AAV0T5M4"/>
<keyword evidence="1" id="KW-0175">Coiled coil</keyword>
<proteinExistence type="predicted"/>
<reference evidence="4" key="1">
    <citation type="submission" date="2022-12" db="EMBL/GenBank/DDBJ databases">
        <authorList>
            <person name="Webb A."/>
        </authorList>
    </citation>
    <scope>NUCLEOTIDE SEQUENCE</scope>
    <source>
        <strain evidence="4">Hp1</strain>
    </source>
</reference>
<feature type="compositionally biased region" description="Basic and acidic residues" evidence="2">
    <location>
        <begin position="128"/>
        <end position="137"/>
    </location>
</feature>
<feature type="coiled-coil region" evidence="1">
    <location>
        <begin position="296"/>
        <end position="330"/>
    </location>
</feature>
<evidence type="ECO:0000256" key="2">
    <source>
        <dbReference type="SAM" id="MobiDB-lite"/>
    </source>
</evidence>
<dbReference type="InterPro" id="IPR035925">
    <property type="entry name" value="BSD_dom_sf"/>
</dbReference>
<dbReference type="PROSITE" id="PS50858">
    <property type="entry name" value="BSD"/>
    <property type="match status" value="1"/>
</dbReference>
<evidence type="ECO:0000259" key="3">
    <source>
        <dbReference type="PROSITE" id="PS50858"/>
    </source>
</evidence>
<keyword evidence="5" id="KW-1185">Reference proteome</keyword>
<dbReference type="Proteomes" id="UP001162031">
    <property type="component" value="Unassembled WGS sequence"/>
</dbReference>
<dbReference type="Pfam" id="PF03909">
    <property type="entry name" value="BSD"/>
    <property type="match status" value="1"/>
</dbReference>
<accession>A0AAV0T5M4</accession>
<dbReference type="EMBL" id="CANTFL010000137">
    <property type="protein sequence ID" value="CAI5714938.1"/>
    <property type="molecule type" value="Genomic_DNA"/>
</dbReference>
<evidence type="ECO:0000313" key="4">
    <source>
        <dbReference type="EMBL" id="CAI5714938.1"/>
    </source>
</evidence>
<name>A0AAV0T5M4_HYABA</name>
<protein>
    <recommendedName>
        <fullName evidence="3">BSD domain-containing protein</fullName>
    </recommendedName>
</protein>
<evidence type="ECO:0000256" key="1">
    <source>
        <dbReference type="SAM" id="Coils"/>
    </source>
</evidence>
<sequence>MWELLELAVKSASANAATYASAVHEKAQTIAAAVQDEASTLVQRVRSAARTGPVDDILYEELAAYREFSSAFALEAVARDIARVTSEDAEVCLLHEAVVPLELSEDEFWCRYFFRQQQVAEQVKPKRVASDSDKALEGGEQSCGDSRADGWTRNGKHSPEDDPPPRSYSCSVDRRGDRGDLGPVARLLREADEADHSAVAQWQQKARDLHCQLQETKQSYDAREQKARKEWDKQLQALCDTYETRMAAVAARVDAAWTAGYDEGARASDGVGQSVRQQADQDMAQLRREMSERVLDTAADERVAALTNEKEDLQRELQAARERIAEQGKQDELLAEKTQGAALADVTKERDVWRARAVKMKKLKDLVQTELTTLRQQRDVGAETASIGSHLSATVVQFSHSDDHGKLQTRMNELQVQLANALADSEARAREAYEKGVEAGKIEAEQREKQVRDVAFREGYKKAQAEVKSEMGVLKAELGMFRAFHESAIHCADHVDGNAENLLDNSLDDILLADGQSLCSPTSSVSVFTDNGKNEFPFGTDSKSNDDWGEW</sequence>
<gene>
    <name evidence="4" type="ORF">HBR001_LOCUS1338</name>
</gene>
<feature type="region of interest" description="Disordered" evidence="2">
    <location>
        <begin position="125"/>
        <end position="177"/>
    </location>
</feature>
<comment type="caution">
    <text evidence="4">The sequence shown here is derived from an EMBL/GenBank/DDBJ whole genome shotgun (WGS) entry which is preliminary data.</text>
</comment>
<dbReference type="SUPFAM" id="SSF140383">
    <property type="entry name" value="BSD domain-like"/>
    <property type="match status" value="1"/>
</dbReference>
<organism evidence="4 5">
    <name type="scientific">Hyaloperonospora brassicae</name>
    <name type="common">Brassica downy mildew</name>
    <name type="synonym">Peronospora brassicae</name>
    <dbReference type="NCBI Taxonomy" id="162125"/>
    <lineage>
        <taxon>Eukaryota</taxon>
        <taxon>Sar</taxon>
        <taxon>Stramenopiles</taxon>
        <taxon>Oomycota</taxon>
        <taxon>Peronosporomycetes</taxon>
        <taxon>Peronosporales</taxon>
        <taxon>Peronosporaceae</taxon>
        <taxon>Hyaloperonospora</taxon>
    </lineage>
</organism>
<evidence type="ECO:0000313" key="5">
    <source>
        <dbReference type="Proteomes" id="UP001162031"/>
    </source>
</evidence>
<dbReference type="SMART" id="SM00751">
    <property type="entry name" value="BSD"/>
    <property type="match status" value="1"/>
</dbReference>
<dbReference type="InterPro" id="IPR005607">
    <property type="entry name" value="BSD_dom"/>
</dbReference>
<feature type="domain" description="BSD" evidence="3">
    <location>
        <begin position="68"/>
        <end position="120"/>
    </location>
</feature>